<sequence length="131" mass="15802">MIYFTFAGRLNNKNQVGLRTKIKKLLYLLFKPIIANPDFEDKFDYVSRWYIEYNDREGYVNREIGIDDKDNTIVKAPYKKNVGLWCDEYLSYEQYKEMGRKQSFLITIMPYPIHLQEAFILFQKALVIYMQ</sequence>
<organism evidence="1 2">
    <name type="scientific">Xylanibacter caecicola</name>
    <dbReference type="NCBI Taxonomy" id="2736294"/>
    <lineage>
        <taxon>Bacteria</taxon>
        <taxon>Pseudomonadati</taxon>
        <taxon>Bacteroidota</taxon>
        <taxon>Bacteroidia</taxon>
        <taxon>Bacteroidales</taxon>
        <taxon>Prevotellaceae</taxon>
        <taxon>Xylanibacter</taxon>
    </lineage>
</organism>
<dbReference type="Proteomes" id="UP000820977">
    <property type="component" value="Unassembled WGS sequence"/>
</dbReference>
<evidence type="ECO:0000313" key="2">
    <source>
        <dbReference type="Proteomes" id="UP000820977"/>
    </source>
</evidence>
<dbReference type="RefSeq" id="WP_172345565.1">
    <property type="nucleotide sequence ID" value="NZ_CASYYZ010000085.1"/>
</dbReference>
<evidence type="ECO:0000313" key="1">
    <source>
        <dbReference type="EMBL" id="NPE26097.1"/>
    </source>
</evidence>
<keyword evidence="2" id="KW-1185">Reference proteome</keyword>
<dbReference type="EMBL" id="JABKKJ010000028">
    <property type="protein sequence ID" value="NPE26097.1"/>
    <property type="molecule type" value="Genomic_DNA"/>
</dbReference>
<name>A0ABX2B3P1_9BACT</name>
<gene>
    <name evidence="1" type="ORF">HPS54_11360</name>
</gene>
<accession>A0ABX2B3P1</accession>
<proteinExistence type="predicted"/>
<reference evidence="1 2" key="1">
    <citation type="submission" date="2020-05" db="EMBL/GenBank/DDBJ databases">
        <title>Distinct polysaccharide utilization as determinants for interspecies competition between intestinal Prevotella spp.</title>
        <authorList>
            <person name="Galvez E.J.C."/>
            <person name="Iljazovic A."/>
            <person name="Strowig T."/>
        </authorList>
    </citation>
    <scope>NUCLEOTIDE SEQUENCE [LARGE SCALE GENOMIC DNA]</scope>
    <source>
        <strain evidence="1 2">PCHR</strain>
    </source>
</reference>
<protein>
    <submittedName>
        <fullName evidence="1">Uncharacterized protein</fullName>
    </submittedName>
</protein>
<comment type="caution">
    <text evidence="1">The sequence shown here is derived from an EMBL/GenBank/DDBJ whole genome shotgun (WGS) entry which is preliminary data.</text>
</comment>